<evidence type="ECO:0000256" key="2">
    <source>
        <dbReference type="ARBA" id="ARBA00022448"/>
    </source>
</evidence>
<dbReference type="OrthoDB" id="84883at2157"/>
<protein>
    <submittedName>
        <fullName evidence="8">Multiple resistance and pH regulation protein F</fullName>
    </submittedName>
</protein>
<dbReference type="KEGG" id="abi:Aboo_0665"/>
<dbReference type="NCBIfam" id="NF009242">
    <property type="entry name" value="PRK12599.1-1"/>
    <property type="match status" value="1"/>
</dbReference>
<dbReference type="AlphaFoldDB" id="D3TD41"/>
<gene>
    <name evidence="8" type="ordered locus">Aboo_0665</name>
</gene>
<evidence type="ECO:0000256" key="5">
    <source>
        <dbReference type="ARBA" id="ARBA00022989"/>
    </source>
</evidence>
<keyword evidence="4 7" id="KW-0812">Transmembrane</keyword>
<keyword evidence="6 7" id="KW-0472">Membrane</keyword>
<accession>D3TD41</accession>
<dbReference type="Proteomes" id="UP000001400">
    <property type="component" value="Chromosome"/>
</dbReference>
<dbReference type="HOGENOM" id="CLU_125825_2_2_2"/>
<evidence type="ECO:0000313" key="9">
    <source>
        <dbReference type="Proteomes" id="UP000001400"/>
    </source>
</evidence>
<proteinExistence type="predicted"/>
<comment type="subcellular location">
    <subcellularLocation>
        <location evidence="1">Cell membrane</location>
        <topology evidence="1">Multi-pass membrane protein</topology>
    </subcellularLocation>
</comment>
<evidence type="ECO:0000313" key="8">
    <source>
        <dbReference type="EMBL" id="ADD08476.1"/>
    </source>
</evidence>
<feature type="transmembrane region" description="Helical" evidence="7">
    <location>
        <begin position="6"/>
        <end position="25"/>
    </location>
</feature>
<evidence type="ECO:0000256" key="3">
    <source>
        <dbReference type="ARBA" id="ARBA00022475"/>
    </source>
</evidence>
<evidence type="ECO:0000256" key="6">
    <source>
        <dbReference type="ARBA" id="ARBA00023136"/>
    </source>
</evidence>
<dbReference type="PANTHER" id="PTHR34702:SF1">
    <property type="entry name" value="NA(+)_H(+) ANTIPORTER SUBUNIT F"/>
    <property type="match status" value="1"/>
</dbReference>
<dbReference type="RefSeq" id="WP_012997199.1">
    <property type="nucleotide sequence ID" value="NC_013926.1"/>
</dbReference>
<evidence type="ECO:0000256" key="7">
    <source>
        <dbReference type="SAM" id="Phobius"/>
    </source>
</evidence>
<organism evidence="8 9">
    <name type="scientific">Aciduliprofundum boonei (strain DSM 19572 / T469)</name>
    <dbReference type="NCBI Taxonomy" id="439481"/>
    <lineage>
        <taxon>Archaea</taxon>
        <taxon>Methanobacteriati</taxon>
        <taxon>Thermoplasmatota</taxon>
        <taxon>DHVE2 group</taxon>
        <taxon>Candidatus Aciduliprofundum</taxon>
    </lineage>
</organism>
<dbReference type="GO" id="GO:0005886">
    <property type="term" value="C:plasma membrane"/>
    <property type="evidence" value="ECO:0007669"/>
    <property type="project" value="UniProtKB-SubCell"/>
</dbReference>
<dbReference type="PANTHER" id="PTHR34702">
    <property type="entry name" value="NA(+)/H(+) ANTIPORTER SUBUNIT F1"/>
    <property type="match status" value="1"/>
</dbReference>
<name>D3TD41_ACIB4</name>
<keyword evidence="2" id="KW-0813">Transport</keyword>
<keyword evidence="9" id="KW-1185">Reference proteome</keyword>
<sequence>MIDIWFLTAFILMVWIFMSLIRIILGPTAPDRVVGLDTINTLIVALMVILAVAYNQMIYVDIAIVYALLSFVSTLYIAKYLEGGI</sequence>
<evidence type="ECO:0000256" key="4">
    <source>
        <dbReference type="ARBA" id="ARBA00022692"/>
    </source>
</evidence>
<dbReference type="GO" id="GO:0015385">
    <property type="term" value="F:sodium:proton antiporter activity"/>
    <property type="evidence" value="ECO:0007669"/>
    <property type="project" value="TreeGrafter"/>
</dbReference>
<dbReference type="Pfam" id="PF04066">
    <property type="entry name" value="MrpF_PhaF"/>
    <property type="match status" value="1"/>
</dbReference>
<feature type="transmembrane region" description="Helical" evidence="7">
    <location>
        <begin position="32"/>
        <end position="52"/>
    </location>
</feature>
<reference evidence="8" key="1">
    <citation type="submission" date="2010-02" db="EMBL/GenBank/DDBJ databases">
        <title>Complete sequence of Aciduliprofundum boonei T469.</title>
        <authorList>
            <consortium name="US DOE Joint Genome Institute"/>
            <person name="Lucas S."/>
            <person name="Copeland A."/>
            <person name="Lapidus A."/>
            <person name="Cheng J.-F."/>
            <person name="Bruce D."/>
            <person name="Goodwin L."/>
            <person name="Pitluck S."/>
            <person name="Saunders E."/>
            <person name="Detter J.C."/>
            <person name="Han C."/>
            <person name="Tapia R."/>
            <person name="Land M."/>
            <person name="Hauser L."/>
            <person name="Kyrpides N."/>
            <person name="Mikhailova N."/>
            <person name="Flores G."/>
            <person name="Reysenbach A.-L."/>
            <person name="Woyke T."/>
        </authorList>
    </citation>
    <scope>NUCLEOTIDE SEQUENCE</scope>
    <source>
        <strain evidence="8">T469</strain>
    </source>
</reference>
<dbReference type="EMBL" id="CP001941">
    <property type="protein sequence ID" value="ADD08476.1"/>
    <property type="molecule type" value="Genomic_DNA"/>
</dbReference>
<dbReference type="GeneID" id="8827611"/>
<dbReference type="InterPro" id="IPR007208">
    <property type="entry name" value="MrpF/PhaF-like"/>
</dbReference>
<evidence type="ECO:0000256" key="1">
    <source>
        <dbReference type="ARBA" id="ARBA00004651"/>
    </source>
</evidence>
<keyword evidence="5 7" id="KW-1133">Transmembrane helix</keyword>
<feature type="transmembrane region" description="Helical" evidence="7">
    <location>
        <begin position="58"/>
        <end position="78"/>
    </location>
</feature>
<keyword evidence="3" id="KW-1003">Cell membrane</keyword>